<reference evidence="3 4" key="1">
    <citation type="submission" date="2023-02" db="EMBL/GenBank/DDBJ databases">
        <title>Genome sequence of Paenibacillus kyungheensis KACC 18744.</title>
        <authorList>
            <person name="Kim S."/>
            <person name="Heo J."/>
            <person name="Kwon S.-W."/>
        </authorList>
    </citation>
    <scope>NUCLEOTIDE SEQUENCE [LARGE SCALE GENOMIC DNA]</scope>
    <source>
        <strain evidence="3 4">KACC 18744</strain>
    </source>
</reference>
<dbReference type="Gene3D" id="2.60.120.260">
    <property type="entry name" value="Galactose-binding domain-like"/>
    <property type="match status" value="1"/>
</dbReference>
<evidence type="ECO:0000256" key="2">
    <source>
        <dbReference type="SAM" id="SignalP"/>
    </source>
</evidence>
<feature type="compositionally biased region" description="Low complexity" evidence="1">
    <location>
        <begin position="193"/>
        <end position="202"/>
    </location>
</feature>
<name>A0AAX3LXA7_9BACL</name>
<evidence type="ECO:0000256" key="1">
    <source>
        <dbReference type="SAM" id="MobiDB-lite"/>
    </source>
</evidence>
<proteinExistence type="predicted"/>
<gene>
    <name evidence="3" type="ORF">PQ456_14020</name>
</gene>
<keyword evidence="2" id="KW-0732">Signal</keyword>
<protein>
    <submittedName>
        <fullName evidence="3">Uncharacterized protein</fullName>
    </submittedName>
</protein>
<sequence length="280" mass="31155">MKKLALLFVVVFCFALPNYTYAATLGQVLKAPEEGWQRIDDKNSNIQYVGSGWSVLNRSEYYLGSRHNSTNKQLNDKIIIKFEGTKFRIISSAYSGYTDNLLVTIDGVSEKYAQTASSDTNQALTYEKQGLSKGFHIVEISKQTSGKYELDLTLDAIDIDATGIFLDPNTPVPTTPDETIPAPSEDPTPTTPEEPTTSPQPSGKRALLVVTLDTGLEKEFDLTSAEVQDFITWYELKEAGTGKAVYAIDKHDNNKGPFTSRKDYIIFNKVLTFEVSEYSK</sequence>
<dbReference type="EMBL" id="CP117416">
    <property type="protein sequence ID" value="WCT54318.1"/>
    <property type="molecule type" value="Genomic_DNA"/>
</dbReference>
<feature type="region of interest" description="Disordered" evidence="1">
    <location>
        <begin position="165"/>
        <end position="204"/>
    </location>
</feature>
<organism evidence="3 4">
    <name type="scientific">Paenibacillus kyungheensis</name>
    <dbReference type="NCBI Taxonomy" id="1452732"/>
    <lineage>
        <taxon>Bacteria</taxon>
        <taxon>Bacillati</taxon>
        <taxon>Bacillota</taxon>
        <taxon>Bacilli</taxon>
        <taxon>Bacillales</taxon>
        <taxon>Paenibacillaceae</taxon>
        <taxon>Paenibacillus</taxon>
    </lineage>
</organism>
<dbReference type="KEGG" id="pka:PQ456_14020"/>
<dbReference type="RefSeq" id="WP_273612857.1">
    <property type="nucleotide sequence ID" value="NZ_CP117416.1"/>
</dbReference>
<feature type="chain" id="PRO_5043421652" evidence="2">
    <location>
        <begin position="23"/>
        <end position="280"/>
    </location>
</feature>
<keyword evidence="4" id="KW-1185">Reference proteome</keyword>
<evidence type="ECO:0000313" key="4">
    <source>
        <dbReference type="Proteomes" id="UP001220509"/>
    </source>
</evidence>
<feature type="signal peptide" evidence="2">
    <location>
        <begin position="1"/>
        <end position="22"/>
    </location>
</feature>
<dbReference type="Proteomes" id="UP001220509">
    <property type="component" value="Chromosome"/>
</dbReference>
<evidence type="ECO:0000313" key="3">
    <source>
        <dbReference type="EMBL" id="WCT54318.1"/>
    </source>
</evidence>
<accession>A0AAX3LXA7</accession>
<dbReference type="AlphaFoldDB" id="A0AAX3LXA7"/>